<dbReference type="KEGG" id="rch:RUM_08010"/>
<name>D4LBJ5_RUMC1</name>
<gene>
    <name evidence="1" type="ordered locus">RUM_08010</name>
</gene>
<dbReference type="HOGENOM" id="CLU_033891_0_0_9"/>
<dbReference type="GeneID" id="83155587"/>
<reference evidence="1" key="1">
    <citation type="submission" date="2010-03" db="EMBL/GenBank/DDBJ databases">
        <title>The genome sequence of Ruminococcus sp. 18P13.</title>
        <authorList>
            <consortium name="metaHIT consortium -- http://www.metahit.eu/"/>
            <person name="Pajon A."/>
            <person name="Turner K."/>
            <person name="Parkhill J."/>
            <person name="Bernalier A."/>
        </authorList>
    </citation>
    <scope>NUCLEOTIDE SEQUENCE [LARGE SCALE GENOMIC DNA]</scope>
    <source>
        <strain evidence="1">Type strain: 18P13</strain>
    </source>
</reference>
<dbReference type="RefSeq" id="WP_015557897.1">
    <property type="nucleotide sequence ID" value="NC_021039.1"/>
</dbReference>
<dbReference type="PATRIC" id="fig|213810.4.peg.716"/>
<keyword evidence="2" id="KW-1185">Reference proteome</keyword>
<evidence type="ECO:0000313" key="2">
    <source>
        <dbReference type="Proteomes" id="UP000007054"/>
    </source>
</evidence>
<proteinExistence type="predicted"/>
<protein>
    <submittedName>
        <fullName evidence="1">Uncharacterized protein</fullName>
    </submittedName>
</protein>
<dbReference type="STRING" id="213810.RUM_08010"/>
<evidence type="ECO:0000313" key="1">
    <source>
        <dbReference type="EMBL" id="CBL16990.1"/>
    </source>
</evidence>
<reference evidence="1" key="2">
    <citation type="submission" date="2010-03" db="EMBL/GenBank/DDBJ databases">
        <authorList>
            <person name="Pajon A."/>
        </authorList>
    </citation>
    <scope>NUCLEOTIDE SEQUENCE</scope>
    <source>
        <strain evidence="1">Type strain: 18P13</strain>
    </source>
</reference>
<dbReference type="EMBL" id="FP929052">
    <property type="protein sequence ID" value="CBL16990.1"/>
    <property type="molecule type" value="Genomic_DNA"/>
</dbReference>
<accession>D4LBJ5</accession>
<dbReference type="AlphaFoldDB" id="D4LBJ5"/>
<dbReference type="BioCyc" id="RCHA213810:RUM_RS03880-MONOMER"/>
<dbReference type="Proteomes" id="UP000007054">
    <property type="component" value="Chromosome"/>
</dbReference>
<organism evidence="1 2">
    <name type="scientific">Ruminococcus champanellensis (strain DSM 18848 / JCM 17042 / KCTC 15320 / 18P13)</name>
    <dbReference type="NCBI Taxonomy" id="213810"/>
    <lineage>
        <taxon>Bacteria</taxon>
        <taxon>Bacillati</taxon>
        <taxon>Bacillota</taxon>
        <taxon>Clostridia</taxon>
        <taxon>Eubacteriales</taxon>
        <taxon>Oscillospiraceae</taxon>
        <taxon>Ruminococcus</taxon>
    </lineage>
</organism>
<sequence>MHDYFQRDNIEYLKNSYGKEQWIQVAGECSLHNAKASFWCCLFLVDHLKEVMSSPEWDSSNTDCFPGFICSGDSTHYYRYSSLCDYIEPLLFYREFYGVRKNYVEVSEEFRLLNNMYYDTNDNKFYAVLDSGNSDEAVRIKDNVNVFVNIKYLKRYAAAKQMGILLFFDIRYETSGGLAENTLSSLNEEYTDESLIYDLFGDEKKSFSRYAFSRLLGKKVILPQPVSECGYFPYEKKREYLEYIIGCDENGDDLTYTSNPDKLANYFGANPDAPHYLTPVFFKRGVLDKYLKRPDLYKITDGRLSCGYLWSMEIDNDHKAYVAAYLGDLGRDLPEDEQLHWKSYNVLCDEKPSKTAIMRDMCNIPAEPNVIDLKFKRDYKALQEKWNGKYRWCIFKELTSKDKYNLDNIRIPSSNSQEEFDTLVLSLVKCVIDSLNEEMLVIATPEDNDGKTIRGISKLQTWLSENGATDYEKHITFLRNLQELRSTGTGHRKGKKYDKVSKLFNIDQKSLIDVYEQILSQADEFIMFLTGFIG</sequence>